<sequence>MGINWRLHAACRPQSSGKVERINRTLKETLAKLHQETSLGWVDLLPLAVLWARCTPGKSGFSPFETMFRRPPPLLTSLPGDIRQLGFSSLQNQMTALGKVLTDVRAYILERAPISLGAPVHPGRSSLGQRLEARAPLTPVDRPSHFRTCYSHRS</sequence>
<reference evidence="1 2" key="1">
    <citation type="journal article" date="2020" name="Nature">
        <title>Six reference-quality genomes reveal evolution of bat adaptations.</title>
        <authorList>
            <person name="Jebb D."/>
            <person name="Huang Z."/>
            <person name="Pippel M."/>
            <person name="Hughes G.M."/>
            <person name="Lavrichenko K."/>
            <person name="Devanna P."/>
            <person name="Winkler S."/>
            <person name="Jermiin L.S."/>
            <person name="Skirmuntt E.C."/>
            <person name="Katzourakis A."/>
            <person name="Burkitt-Gray L."/>
            <person name="Ray D.A."/>
            <person name="Sullivan K.A.M."/>
            <person name="Roscito J.G."/>
            <person name="Kirilenko B.M."/>
            <person name="Davalos L.M."/>
            <person name="Corthals A.P."/>
            <person name="Power M.L."/>
            <person name="Jones G."/>
            <person name="Ransome R.D."/>
            <person name="Dechmann D.K.N."/>
            <person name="Locatelli A.G."/>
            <person name="Puechmaille S.J."/>
            <person name="Fedrigo O."/>
            <person name="Jarvis E.D."/>
            <person name="Hiller M."/>
            <person name="Vernes S.C."/>
            <person name="Myers E.W."/>
            <person name="Teeling E.C."/>
        </authorList>
    </citation>
    <scope>NUCLEOTIDE SEQUENCE [LARGE SCALE GENOMIC DNA]</scope>
    <source>
        <strain evidence="1">MRhiFer1</strain>
        <tissue evidence="1">Lung</tissue>
    </source>
</reference>
<dbReference type="GO" id="GO:0003676">
    <property type="term" value="F:nucleic acid binding"/>
    <property type="evidence" value="ECO:0007669"/>
    <property type="project" value="InterPro"/>
</dbReference>
<evidence type="ECO:0000313" key="1">
    <source>
        <dbReference type="EMBL" id="KAF6376428.1"/>
    </source>
</evidence>
<accession>A0A7J7ZQN0</accession>
<name>A0A7J7ZQN0_RHIFE</name>
<organism evidence="1 2">
    <name type="scientific">Rhinolophus ferrumequinum</name>
    <name type="common">Greater horseshoe bat</name>
    <dbReference type="NCBI Taxonomy" id="59479"/>
    <lineage>
        <taxon>Eukaryota</taxon>
        <taxon>Metazoa</taxon>
        <taxon>Chordata</taxon>
        <taxon>Craniata</taxon>
        <taxon>Vertebrata</taxon>
        <taxon>Euteleostomi</taxon>
        <taxon>Mammalia</taxon>
        <taxon>Eutheria</taxon>
        <taxon>Laurasiatheria</taxon>
        <taxon>Chiroptera</taxon>
        <taxon>Yinpterochiroptera</taxon>
        <taxon>Rhinolophoidea</taxon>
        <taxon>Rhinolophidae</taxon>
        <taxon>Rhinolophinae</taxon>
        <taxon>Rhinolophus</taxon>
    </lineage>
</organism>
<gene>
    <name evidence="1" type="ORF">mRhiFer1_009619</name>
</gene>
<dbReference type="EMBL" id="JACAGC010000003">
    <property type="protein sequence ID" value="KAF6376428.1"/>
    <property type="molecule type" value="Genomic_DNA"/>
</dbReference>
<dbReference type="SUPFAM" id="SSF53098">
    <property type="entry name" value="Ribonuclease H-like"/>
    <property type="match status" value="1"/>
</dbReference>
<dbReference type="Proteomes" id="UP000585614">
    <property type="component" value="Unassembled WGS sequence"/>
</dbReference>
<comment type="caution">
    <text evidence="1">The sequence shown here is derived from an EMBL/GenBank/DDBJ whole genome shotgun (WGS) entry which is preliminary data.</text>
</comment>
<dbReference type="InterPro" id="IPR036397">
    <property type="entry name" value="RNaseH_sf"/>
</dbReference>
<proteinExistence type="predicted"/>
<dbReference type="InterPro" id="IPR012337">
    <property type="entry name" value="RNaseH-like_sf"/>
</dbReference>
<protein>
    <recommendedName>
        <fullName evidence="3">Integrase catalytic domain-containing protein</fullName>
    </recommendedName>
</protein>
<evidence type="ECO:0000313" key="2">
    <source>
        <dbReference type="Proteomes" id="UP000585614"/>
    </source>
</evidence>
<dbReference type="AlphaFoldDB" id="A0A7J7ZQN0"/>
<evidence type="ECO:0008006" key="3">
    <source>
        <dbReference type="Google" id="ProtNLM"/>
    </source>
</evidence>
<dbReference type="Gene3D" id="3.30.420.10">
    <property type="entry name" value="Ribonuclease H-like superfamily/Ribonuclease H"/>
    <property type="match status" value="1"/>
</dbReference>